<dbReference type="Gramene" id="MELO3C034328.2.1">
    <property type="protein sequence ID" value="MELO3C034328.2.1"/>
    <property type="gene ID" value="MELO3C034328.2"/>
</dbReference>
<reference evidence="1" key="1">
    <citation type="submission" date="2023-03" db="UniProtKB">
        <authorList>
            <consortium name="EnsemblPlants"/>
        </authorList>
    </citation>
    <scope>IDENTIFICATION</scope>
</reference>
<sequence length="61" mass="7014">MDVEASRNKRLQLVEQNTRRFGWWPSSSKVVPVRGHLGRFDLERWISSVGAQALQPPPRVS</sequence>
<proteinExistence type="predicted"/>
<dbReference type="AlphaFoldDB" id="A0A9I9EJK2"/>
<evidence type="ECO:0000313" key="1">
    <source>
        <dbReference type="EnsemblPlants" id="MELO3C034328.2.1"/>
    </source>
</evidence>
<name>A0A9I9EJK2_CUCME</name>
<organism evidence="1">
    <name type="scientific">Cucumis melo</name>
    <name type="common">Muskmelon</name>
    <dbReference type="NCBI Taxonomy" id="3656"/>
    <lineage>
        <taxon>Eukaryota</taxon>
        <taxon>Viridiplantae</taxon>
        <taxon>Streptophyta</taxon>
        <taxon>Embryophyta</taxon>
        <taxon>Tracheophyta</taxon>
        <taxon>Spermatophyta</taxon>
        <taxon>Magnoliopsida</taxon>
        <taxon>eudicotyledons</taxon>
        <taxon>Gunneridae</taxon>
        <taxon>Pentapetalae</taxon>
        <taxon>rosids</taxon>
        <taxon>fabids</taxon>
        <taxon>Cucurbitales</taxon>
        <taxon>Cucurbitaceae</taxon>
        <taxon>Benincaseae</taxon>
        <taxon>Cucumis</taxon>
    </lineage>
</organism>
<accession>A0A9I9EJK2</accession>
<dbReference type="EnsemblPlants" id="MELO3C034328.2.1">
    <property type="protein sequence ID" value="MELO3C034328.2.1"/>
    <property type="gene ID" value="MELO3C034328.2"/>
</dbReference>
<protein>
    <submittedName>
        <fullName evidence="1">Uncharacterized protein</fullName>
    </submittedName>
</protein>